<feature type="binding site" evidence="15">
    <location>
        <begin position="815"/>
        <end position="819"/>
    </location>
    <ligand>
        <name>GTP</name>
        <dbReference type="ChEBI" id="CHEBI:37565"/>
    </ligand>
</feature>
<dbReference type="OrthoDB" id="445564at2759"/>
<evidence type="ECO:0000256" key="2">
    <source>
        <dbReference type="ARBA" id="ARBA00007976"/>
    </source>
</evidence>
<evidence type="ECO:0000256" key="10">
    <source>
        <dbReference type="ARBA" id="ARBA00023134"/>
    </source>
</evidence>
<evidence type="ECO:0000256" key="13">
    <source>
        <dbReference type="ARBA" id="ARBA00023224"/>
    </source>
</evidence>
<evidence type="ECO:0000313" key="20">
    <source>
        <dbReference type="EMBL" id="KAG0662810.1"/>
    </source>
</evidence>
<dbReference type="AlphaFoldDB" id="A0A9P6W537"/>
<dbReference type="SUPFAM" id="SSF48452">
    <property type="entry name" value="TPR-like"/>
    <property type="match status" value="1"/>
</dbReference>
<feature type="binding site" evidence="16">
    <location>
        <position position="660"/>
    </location>
    <ligand>
        <name>Mg(2+)</name>
        <dbReference type="ChEBI" id="CHEBI:18420"/>
    </ligand>
</feature>
<dbReference type="Proteomes" id="UP000777482">
    <property type="component" value="Unassembled WGS sequence"/>
</dbReference>
<dbReference type="PROSITE" id="PS00125">
    <property type="entry name" value="SER_THR_PHOSPHATASE"/>
    <property type="match status" value="1"/>
</dbReference>
<dbReference type="GO" id="GO:0005525">
    <property type="term" value="F:GTP binding"/>
    <property type="evidence" value="ECO:0007669"/>
    <property type="project" value="UniProtKB-KW"/>
</dbReference>
<evidence type="ECO:0000256" key="12">
    <source>
        <dbReference type="ARBA" id="ARBA00023211"/>
    </source>
</evidence>
<feature type="binding site" evidence="15">
    <location>
        <begin position="790"/>
        <end position="796"/>
    </location>
    <ligand>
        <name>GTP</name>
        <dbReference type="ChEBI" id="CHEBI:37565"/>
    </ligand>
</feature>
<evidence type="ECO:0000256" key="17">
    <source>
        <dbReference type="RuleBase" id="RU004273"/>
    </source>
</evidence>
<dbReference type="Pfam" id="PF00503">
    <property type="entry name" value="G-alpha"/>
    <property type="match status" value="1"/>
</dbReference>
<keyword evidence="12" id="KW-0464">Manganese</keyword>
<feature type="region of interest" description="Disordered" evidence="18">
    <location>
        <begin position="1"/>
        <end position="77"/>
    </location>
</feature>
<keyword evidence="13" id="KW-0807">Transducer</keyword>
<dbReference type="InterPro" id="IPR013235">
    <property type="entry name" value="PPP_dom"/>
</dbReference>
<evidence type="ECO:0000256" key="3">
    <source>
        <dbReference type="ARBA" id="ARBA00008786"/>
    </source>
</evidence>
<dbReference type="EMBL" id="PUHQ01000024">
    <property type="protein sequence ID" value="KAG0662810.1"/>
    <property type="molecule type" value="Genomic_DNA"/>
</dbReference>
<comment type="caution">
    <text evidence="20">The sequence shown here is derived from an EMBL/GenBank/DDBJ whole genome shotgun (WGS) entry which is preliminary data.</text>
</comment>
<comment type="cofactor">
    <cofactor evidence="1">
        <name>Mn(2+)</name>
        <dbReference type="ChEBI" id="CHEBI:29035"/>
    </cofactor>
</comment>
<feature type="compositionally biased region" description="Low complexity" evidence="18">
    <location>
        <begin position="1"/>
        <end position="41"/>
    </location>
</feature>
<name>A0A9P6W537_RHOMI</name>
<feature type="binding site" evidence="15">
    <location>
        <begin position="656"/>
        <end position="661"/>
    </location>
    <ligand>
        <name>GTP</name>
        <dbReference type="ChEBI" id="CHEBI:37565"/>
    </ligand>
</feature>
<keyword evidence="11" id="KW-0564">Palmitate</keyword>
<dbReference type="GO" id="GO:0005834">
    <property type="term" value="C:heterotrimeric G-protein complex"/>
    <property type="evidence" value="ECO:0007669"/>
    <property type="project" value="InterPro"/>
</dbReference>
<keyword evidence="9 16" id="KW-0460">Magnesium</keyword>
<dbReference type="Gene3D" id="3.40.50.300">
    <property type="entry name" value="P-loop containing nucleotide triphosphate hydrolases"/>
    <property type="match status" value="1"/>
</dbReference>
<protein>
    <recommendedName>
        <fullName evidence="17">Serine/threonine-protein phosphatase</fullName>
        <ecNumber evidence="17">3.1.3.16</ecNumber>
    </recommendedName>
</protein>
<evidence type="ECO:0000256" key="16">
    <source>
        <dbReference type="PIRSR" id="PIRSR601019-2"/>
    </source>
</evidence>
<evidence type="ECO:0000256" key="4">
    <source>
        <dbReference type="ARBA" id="ARBA00022707"/>
    </source>
</evidence>
<dbReference type="Gene3D" id="1.10.400.10">
    <property type="entry name" value="GI Alpha 1, domain 2-like"/>
    <property type="match status" value="1"/>
</dbReference>
<dbReference type="GO" id="GO:0031683">
    <property type="term" value="F:G-protein beta/gamma-subunit complex binding"/>
    <property type="evidence" value="ECO:0007669"/>
    <property type="project" value="InterPro"/>
</dbReference>
<feature type="binding site" evidence="15">
    <location>
        <position position="941"/>
    </location>
    <ligand>
        <name>GTP</name>
        <dbReference type="ChEBI" id="CHEBI:37565"/>
    </ligand>
</feature>
<gene>
    <name evidence="20" type="ORF">C6P46_003123</name>
</gene>
<accession>A0A9P6W537</accession>
<dbReference type="SUPFAM" id="SSF56300">
    <property type="entry name" value="Metallo-dependent phosphatases"/>
    <property type="match status" value="1"/>
</dbReference>
<dbReference type="Gene3D" id="3.60.21.10">
    <property type="match status" value="1"/>
</dbReference>
<dbReference type="GO" id="GO:0046872">
    <property type="term" value="F:metal ion binding"/>
    <property type="evidence" value="ECO:0007669"/>
    <property type="project" value="UniProtKB-KW"/>
</dbReference>
<dbReference type="InterPro" id="IPR051134">
    <property type="entry name" value="PPP_phosphatase"/>
</dbReference>
<dbReference type="InterPro" id="IPR029052">
    <property type="entry name" value="Metallo-depent_PP-like"/>
</dbReference>
<dbReference type="SMART" id="SM00156">
    <property type="entry name" value="PP2Ac"/>
    <property type="match status" value="1"/>
</dbReference>
<dbReference type="Pfam" id="PF00149">
    <property type="entry name" value="Metallophos"/>
    <property type="match status" value="1"/>
</dbReference>
<sequence>MSFAADDASPVSSLPASPAHSSSPNDADSSSATSSAGSASDLQEYRAPLNGEAPEPSIDGTSVTGGEGGIRADSVDQVSDDDKKLALSLKSQANAQFTQSHYRESLDLYTVSLNKNPFDPIVWSNRAAVRLKLEEHGLAIADATRAIELDNRAAYYRRAIANLAILKPKAAIVDLKHVLALEPNNTTAKQQFDATQKLIRRLAFEAAIAGKEEEPISVSLEEGTSPIPSDYTGPRLGGTDASPEITAEFVDEMVQWFKDGQVVPRRTAWQILLGAFDVLKEEPTLVDVPIPEGQTVDVIGDVHGQYYDFLHLLSLTGKPSPTHTLVFNGDLVDRGSWSTEILLTVLAYKWLFPKNVFINRGNHETTDMNRVYGYEGEANKKYGAQAYKLSEEVFTALPLSTLITASSSPRPDAAPNPPNPTLHKNVKRFFVVHGGLFSKDGVTLDDIRKIPRMSLKQPGQEGLMCEMLWTDPQDADGRGPSKRGVGLGFGPDVTRRWTELNEITAVIRAHEVRQGGYSVEHDGRLITVFSAPNYVDQVGNLAAFARIDETGEIKYTTFEASPVSLGPAAFDPPSSLSRLTAPLRLKHPTHIRPMQYAGGMMALSRARTGNGKMGCGASKDAQREAEYQTALQERNKEHEKVVARRDIKLLLLGTGESGKSTVLKQMRLHHVGGYSKEERDGYREIVYANLIQSMQVVIEALHDLNMPLPPSLQEKAALIMSTRVSAHDPCPPMLDPAVTNALVALWADPTTKACVSKSREFQLNDSASYYFDAAERIGSQNYAPTDQDILRSRVKTTGLTEERFPVGQLNYVVFDVGGQRSERKKWIHCFENVNVLIFLVAISEYDQTLYEDSDINRMNEAAGLFESISNSRWFAQSSVILFLNKTDLFKAKLITSPIYEYYSDYEGPSDYPTGCAYMESKFRPLYRNEEARPLIVHFTCATDTEQLKVVFAAVEESILKAAIEDLGIL</sequence>
<organism evidence="20 21">
    <name type="scientific">Rhodotorula mucilaginosa</name>
    <name type="common">Yeast</name>
    <name type="synonym">Rhodotorula rubra</name>
    <dbReference type="NCBI Taxonomy" id="5537"/>
    <lineage>
        <taxon>Eukaryota</taxon>
        <taxon>Fungi</taxon>
        <taxon>Dikarya</taxon>
        <taxon>Basidiomycota</taxon>
        <taxon>Pucciniomycotina</taxon>
        <taxon>Microbotryomycetes</taxon>
        <taxon>Sporidiobolales</taxon>
        <taxon>Sporidiobolaceae</taxon>
        <taxon>Rhodotorula</taxon>
    </lineage>
</organism>
<dbReference type="SMART" id="SM00275">
    <property type="entry name" value="G_alpha"/>
    <property type="match status" value="1"/>
</dbReference>
<keyword evidence="6" id="KW-0677">Repeat</keyword>
<keyword evidence="7 15" id="KW-0547">Nucleotide-binding</keyword>
<dbReference type="Gene3D" id="1.25.40.10">
    <property type="entry name" value="Tetratricopeptide repeat domain"/>
    <property type="match status" value="1"/>
</dbReference>
<dbReference type="GO" id="GO:0004722">
    <property type="term" value="F:protein serine/threonine phosphatase activity"/>
    <property type="evidence" value="ECO:0007669"/>
    <property type="project" value="UniProtKB-EC"/>
</dbReference>
<feature type="binding site" evidence="15">
    <location>
        <begin position="765"/>
        <end position="766"/>
    </location>
    <ligand>
        <name>GTP</name>
        <dbReference type="ChEBI" id="CHEBI:37565"/>
    </ligand>
</feature>
<dbReference type="Pfam" id="PF08321">
    <property type="entry name" value="PPP5"/>
    <property type="match status" value="1"/>
</dbReference>
<keyword evidence="5 16" id="KW-0479">Metal-binding</keyword>
<dbReference type="InterPro" id="IPR011990">
    <property type="entry name" value="TPR-like_helical_dom_sf"/>
</dbReference>
<evidence type="ECO:0000256" key="18">
    <source>
        <dbReference type="SAM" id="MobiDB-lite"/>
    </source>
</evidence>
<comment type="catalytic activity">
    <reaction evidence="17">
        <text>O-phospho-L-threonyl-[protein] + H2O = L-threonyl-[protein] + phosphate</text>
        <dbReference type="Rhea" id="RHEA:47004"/>
        <dbReference type="Rhea" id="RHEA-COMP:11060"/>
        <dbReference type="Rhea" id="RHEA-COMP:11605"/>
        <dbReference type="ChEBI" id="CHEBI:15377"/>
        <dbReference type="ChEBI" id="CHEBI:30013"/>
        <dbReference type="ChEBI" id="CHEBI:43474"/>
        <dbReference type="ChEBI" id="CHEBI:61977"/>
        <dbReference type="EC" id="3.1.3.16"/>
    </reaction>
</comment>
<reference evidence="20 21" key="1">
    <citation type="submission" date="2020-11" db="EMBL/GenBank/DDBJ databases">
        <title>Kefir isolates.</title>
        <authorList>
            <person name="Marcisauskas S."/>
            <person name="Kim Y."/>
            <person name="Blasche S."/>
        </authorList>
    </citation>
    <scope>NUCLEOTIDE SEQUENCE [LARGE SCALE GENOMIC DNA]</scope>
    <source>
        <strain evidence="20 21">KR</strain>
    </source>
</reference>
<dbReference type="SMART" id="SM00028">
    <property type="entry name" value="TPR"/>
    <property type="match status" value="3"/>
</dbReference>
<keyword evidence="21" id="KW-1185">Reference proteome</keyword>
<keyword evidence="4" id="KW-0519">Myristate</keyword>
<dbReference type="PANTHER" id="PTHR45668">
    <property type="entry name" value="SERINE/THREONINE-PROTEIN PHOSPHATASE 5-RELATED"/>
    <property type="match status" value="1"/>
</dbReference>
<dbReference type="PRINTS" id="PR01241">
    <property type="entry name" value="GPROTEINAFNG"/>
</dbReference>
<feature type="binding site" evidence="16">
    <location>
        <position position="796"/>
    </location>
    <ligand>
        <name>Mg(2+)</name>
        <dbReference type="ChEBI" id="CHEBI:18420"/>
    </ligand>
</feature>
<evidence type="ECO:0000256" key="7">
    <source>
        <dbReference type="ARBA" id="ARBA00022741"/>
    </source>
</evidence>
<dbReference type="PROSITE" id="PS51882">
    <property type="entry name" value="G_ALPHA"/>
    <property type="match status" value="1"/>
</dbReference>
<dbReference type="FunFam" id="3.40.50.300:FF:000051">
    <property type="entry name" value="Guanine nucleotide-binding protein subunit alpha"/>
    <property type="match status" value="1"/>
</dbReference>
<dbReference type="FunFam" id="1.10.400.10:FF:000007">
    <property type="entry name" value="Guanine nucleotide-binding protein subunit alpha"/>
    <property type="match status" value="1"/>
</dbReference>
<dbReference type="InterPro" id="IPR006186">
    <property type="entry name" value="Ser/Thr-sp_prot-phosphatase"/>
</dbReference>
<evidence type="ECO:0000256" key="11">
    <source>
        <dbReference type="ARBA" id="ARBA00023139"/>
    </source>
</evidence>
<dbReference type="InterPro" id="IPR011025">
    <property type="entry name" value="GproteinA_insert"/>
</dbReference>
<dbReference type="PRINTS" id="PR00318">
    <property type="entry name" value="GPROTEINA"/>
</dbReference>
<evidence type="ECO:0000256" key="8">
    <source>
        <dbReference type="ARBA" id="ARBA00022801"/>
    </source>
</evidence>
<proteinExistence type="inferred from homology"/>
<keyword evidence="14" id="KW-0449">Lipoprotein</keyword>
<evidence type="ECO:0000256" key="15">
    <source>
        <dbReference type="PIRSR" id="PIRSR601019-1"/>
    </source>
</evidence>
<comment type="similarity">
    <text evidence="3">Belongs to the PPP phosphatase family. PP-5 (PP-T) subfamily.</text>
</comment>
<evidence type="ECO:0000259" key="19">
    <source>
        <dbReference type="PROSITE" id="PS00125"/>
    </source>
</evidence>
<evidence type="ECO:0000256" key="5">
    <source>
        <dbReference type="ARBA" id="ARBA00022723"/>
    </source>
</evidence>
<dbReference type="SUPFAM" id="SSF47895">
    <property type="entry name" value="Transducin (alpha subunit), insertion domain"/>
    <property type="match status" value="1"/>
</dbReference>
<feature type="domain" description="Serine/threonine specific protein phosphatases" evidence="19">
    <location>
        <begin position="359"/>
        <end position="364"/>
    </location>
</feature>
<dbReference type="InterPro" id="IPR027417">
    <property type="entry name" value="P-loop_NTPase"/>
</dbReference>
<dbReference type="InterPro" id="IPR001019">
    <property type="entry name" value="Gprotein_alpha_su"/>
</dbReference>
<dbReference type="GO" id="GO:0007186">
    <property type="term" value="P:G protein-coupled receptor signaling pathway"/>
    <property type="evidence" value="ECO:0007669"/>
    <property type="project" value="InterPro"/>
</dbReference>
<dbReference type="InterPro" id="IPR019734">
    <property type="entry name" value="TPR_rpt"/>
</dbReference>
<evidence type="ECO:0000256" key="14">
    <source>
        <dbReference type="ARBA" id="ARBA00023288"/>
    </source>
</evidence>
<comment type="similarity">
    <text evidence="2">Belongs to the G-alpha family. G(q) subfamily.</text>
</comment>
<evidence type="ECO:0000256" key="6">
    <source>
        <dbReference type="ARBA" id="ARBA00022737"/>
    </source>
</evidence>
<dbReference type="GO" id="GO:0032502">
    <property type="term" value="P:developmental process"/>
    <property type="evidence" value="ECO:0007669"/>
    <property type="project" value="UniProtKB-ARBA"/>
</dbReference>
<evidence type="ECO:0000256" key="9">
    <source>
        <dbReference type="ARBA" id="ARBA00022842"/>
    </source>
</evidence>
<keyword evidence="8 17" id="KW-0378">Hydrolase</keyword>
<dbReference type="PANTHER" id="PTHR45668:SF5">
    <property type="entry name" value="SERINE_THREONINE-PROTEIN PHOSPHATASE 5"/>
    <property type="match status" value="1"/>
</dbReference>
<feature type="binding site" evidence="15">
    <location>
        <begin position="884"/>
        <end position="887"/>
    </location>
    <ligand>
        <name>GTP</name>
        <dbReference type="ChEBI" id="CHEBI:37565"/>
    </ligand>
</feature>
<dbReference type="GO" id="GO:0001664">
    <property type="term" value="F:G protein-coupled receptor binding"/>
    <property type="evidence" value="ECO:0007669"/>
    <property type="project" value="InterPro"/>
</dbReference>
<keyword evidence="10 15" id="KW-0342">GTP-binding</keyword>
<dbReference type="InterPro" id="IPR004843">
    <property type="entry name" value="Calcineurin-like_PHP"/>
</dbReference>
<dbReference type="GO" id="GO:0003924">
    <property type="term" value="F:GTPase activity"/>
    <property type="evidence" value="ECO:0007669"/>
    <property type="project" value="InterPro"/>
</dbReference>
<evidence type="ECO:0000313" key="21">
    <source>
        <dbReference type="Proteomes" id="UP000777482"/>
    </source>
</evidence>
<dbReference type="CDD" id="cd00066">
    <property type="entry name" value="G-alpha"/>
    <property type="match status" value="1"/>
</dbReference>
<evidence type="ECO:0000256" key="1">
    <source>
        <dbReference type="ARBA" id="ARBA00001936"/>
    </source>
</evidence>
<dbReference type="InterPro" id="IPR002975">
    <property type="entry name" value="Fungi_Gprotein_alpha"/>
</dbReference>
<dbReference type="EC" id="3.1.3.16" evidence="17"/>
<dbReference type="SUPFAM" id="SSF52540">
    <property type="entry name" value="P-loop containing nucleoside triphosphate hydrolases"/>
    <property type="match status" value="1"/>
</dbReference>